<protein>
    <submittedName>
        <fullName evidence="1">Uncharacterized protein</fullName>
    </submittedName>
</protein>
<dbReference type="AlphaFoldDB" id="A0A0J1BMQ8"/>
<comment type="caution">
    <text evidence="1">The sequence shown here is derived from an EMBL/GenBank/DDBJ whole genome shotgun (WGS) entry which is preliminary data.</text>
</comment>
<name>A0A0J1BMQ8_RHOIS</name>
<keyword evidence="2" id="KW-1185">Reference proteome</keyword>
<reference evidence="1" key="1">
    <citation type="submission" date="2015-05" db="EMBL/GenBank/DDBJ databases">
        <title>Permanent draft genome of Rhodopirellula islandicus K833.</title>
        <authorList>
            <person name="Kizina J."/>
            <person name="Richter M."/>
            <person name="Glockner F.O."/>
            <person name="Harder J."/>
        </authorList>
    </citation>
    <scope>NUCLEOTIDE SEQUENCE [LARGE SCALE GENOMIC DNA]</scope>
    <source>
        <strain evidence="1">K833</strain>
    </source>
</reference>
<accession>A0A0J1BMQ8</accession>
<gene>
    <name evidence="1" type="ORF">RISK_000282</name>
</gene>
<dbReference type="EMBL" id="LECT01000003">
    <property type="protein sequence ID" value="KLU07765.1"/>
    <property type="molecule type" value="Genomic_DNA"/>
</dbReference>
<sequence>MKPAAATSGDWTWRSISSVHACVGAVKRKMSQRLITDQLH</sequence>
<organism evidence="1 2">
    <name type="scientific">Rhodopirellula islandica</name>
    <dbReference type="NCBI Taxonomy" id="595434"/>
    <lineage>
        <taxon>Bacteria</taxon>
        <taxon>Pseudomonadati</taxon>
        <taxon>Planctomycetota</taxon>
        <taxon>Planctomycetia</taxon>
        <taxon>Pirellulales</taxon>
        <taxon>Pirellulaceae</taxon>
        <taxon>Rhodopirellula</taxon>
    </lineage>
</organism>
<evidence type="ECO:0000313" key="1">
    <source>
        <dbReference type="EMBL" id="KLU07765.1"/>
    </source>
</evidence>
<dbReference type="Proteomes" id="UP000036367">
    <property type="component" value="Unassembled WGS sequence"/>
</dbReference>
<proteinExistence type="predicted"/>
<evidence type="ECO:0000313" key="2">
    <source>
        <dbReference type="Proteomes" id="UP000036367"/>
    </source>
</evidence>